<dbReference type="EMBL" id="QOKY01000202">
    <property type="protein sequence ID" value="RMZ52681.1"/>
    <property type="molecule type" value="Genomic_DNA"/>
</dbReference>
<dbReference type="InterPro" id="IPR015943">
    <property type="entry name" value="WD40/YVTN_repeat-like_dom_sf"/>
</dbReference>
<organism evidence="4 5">
    <name type="scientific">Auxenochlorella protothecoides</name>
    <name type="common">Green microalga</name>
    <name type="synonym">Chlorella protothecoides</name>
    <dbReference type="NCBI Taxonomy" id="3075"/>
    <lineage>
        <taxon>Eukaryota</taxon>
        <taxon>Viridiplantae</taxon>
        <taxon>Chlorophyta</taxon>
        <taxon>core chlorophytes</taxon>
        <taxon>Trebouxiophyceae</taxon>
        <taxon>Chlorellales</taxon>
        <taxon>Chlorellaceae</taxon>
        <taxon>Auxenochlorella</taxon>
    </lineage>
</organism>
<dbReference type="Pfam" id="PF08538">
    <property type="entry name" value="DUF1749"/>
    <property type="match status" value="1"/>
</dbReference>
<evidence type="ECO:0000259" key="3">
    <source>
        <dbReference type="SMART" id="SM00513"/>
    </source>
</evidence>
<dbReference type="Pfam" id="PF02037">
    <property type="entry name" value="SAP"/>
    <property type="match status" value="1"/>
</dbReference>
<dbReference type="PROSITE" id="PS50294">
    <property type="entry name" value="WD_REPEATS_REGION"/>
    <property type="match status" value="2"/>
</dbReference>
<dbReference type="InterPro" id="IPR029058">
    <property type="entry name" value="AB_hydrolase_fold"/>
</dbReference>
<dbReference type="AlphaFoldDB" id="A0A3M7KQ65"/>
<evidence type="ECO:0000313" key="5">
    <source>
        <dbReference type="Proteomes" id="UP000279271"/>
    </source>
</evidence>
<dbReference type="SMART" id="SM00513">
    <property type="entry name" value="SAP"/>
    <property type="match status" value="1"/>
</dbReference>
<keyword evidence="1" id="KW-0853">WD repeat</keyword>
<dbReference type="Proteomes" id="UP000279271">
    <property type="component" value="Unassembled WGS sequence"/>
</dbReference>
<dbReference type="Pfam" id="PF00400">
    <property type="entry name" value="WD40"/>
    <property type="match status" value="2"/>
</dbReference>
<dbReference type="InterPro" id="IPR013744">
    <property type="entry name" value="SidJ"/>
</dbReference>
<accession>A0A3M7KQ65</accession>
<feature type="non-terminal residue" evidence="4">
    <location>
        <position position="1"/>
    </location>
</feature>
<dbReference type="InterPro" id="IPR003034">
    <property type="entry name" value="SAP_dom"/>
</dbReference>
<dbReference type="SUPFAM" id="SSF50978">
    <property type="entry name" value="WD40 repeat-like"/>
    <property type="match status" value="1"/>
</dbReference>
<dbReference type="PANTHER" id="PTHR31591:SF1">
    <property type="entry name" value="UPF0613 PROTEIN PB24D3.06C"/>
    <property type="match status" value="1"/>
</dbReference>
<feature type="compositionally biased region" description="Pro residues" evidence="2">
    <location>
        <begin position="709"/>
        <end position="724"/>
    </location>
</feature>
<evidence type="ECO:0000256" key="1">
    <source>
        <dbReference type="PROSITE-ProRule" id="PRU00221"/>
    </source>
</evidence>
<comment type="caution">
    <text evidence="4">The sequence shown here is derived from an EMBL/GenBank/DDBJ whole genome shotgun (WGS) entry which is preliminary data.</text>
</comment>
<name>A0A3M7KQ65_AUXPR</name>
<feature type="repeat" description="WD" evidence="1">
    <location>
        <begin position="904"/>
        <end position="939"/>
    </location>
</feature>
<dbReference type="InterPro" id="IPR001680">
    <property type="entry name" value="WD40_rpt"/>
</dbReference>
<dbReference type="SUPFAM" id="SSF68906">
    <property type="entry name" value="SAP domain"/>
    <property type="match status" value="1"/>
</dbReference>
<gene>
    <name evidence="4" type="ORF">APUTEX25_000800</name>
</gene>
<dbReference type="Gene3D" id="2.130.10.10">
    <property type="entry name" value="YVTN repeat-like/Quinoprotein amine dehydrogenase"/>
    <property type="match status" value="1"/>
</dbReference>
<dbReference type="PROSITE" id="PS50082">
    <property type="entry name" value="WD_REPEATS_2"/>
    <property type="match status" value="2"/>
</dbReference>
<sequence length="939" mass="97895">GKLFRYGPEVAHTAFISGSGRRHAILVGGLSDGMLFTAYCTPLARRLNAAGWACVQPLLSSSLSGWGLASLDQDAAELHLLAAALGREHGAEGVAILGHSTGCQDAVRYASLYAGGKDGAPPLMGLVLQAPVSDREFLGKQQSTAALAQRAQRMVEEGRGEDLLGRADALGGTPITARRFVALACGGGDDDMFSSDLSDAQLRELLKGAASVPSLFLLGAQDECYPAGCDVEGLGRRLVAAAGSSAQLKVLDGDHCLKGLENEVVEVVSDFLLSLALLLELPGLPISSIFRVHVPLAPGSSCMTDAEKDARARGALTAIKALSSTAVPFLARIADAWNLELVCSKARLEGEGELLPLPFIVDVPTGTSIAMPHPDNLLIPMQAHVGAIYKLLLAQQAGLGIAMSRDVRAHVQVGALAGAQAATVARWVAESALERAGWWRVAQEHLLSACLLEAATGERLGQCLRLGVEAVDCVSPTALRVFLRTDSVRYTRWHALPSDDPAALAALSERVTGSLCSVLPFCRPGIVSGIQPCSTELATRLQEEWRAGAGYALPLPGHTVGAAAVALETMPAAPPAGPKAIARPRARAADVDVGALMVKAAALHSAGQLSKLTVLELKAFLKARQAGLKGKKTELEARVQAMLAYLWNRLPEDARVKRLLWQQNAGTYKGYRAYIQHVKGAGFPEVGAEEVLRAHSTGEWTAQQEDPSSPRPAPSSPTTNPLPTPRIDFHHAFSAARSPVSQLRFGRLTRDLLAWGDDAGAVFVAALGASPRVLLALRGGHAAPVTDLDWSGDNGLLASCSADGSACLWEAGTGALLRRFPPGVAGDAPLLSLRLHPVNQNLVLVGTGAGEVLVLNASTGQCTARAPPAAPGAAAARLEVATDVVHAGGATKQARGVGEPACMLRGHEAAVAAAAWAFDESCLASADVGGDVLVWHVQA</sequence>
<dbReference type="SUPFAM" id="SSF53474">
    <property type="entry name" value="alpha/beta-Hydrolases"/>
    <property type="match status" value="1"/>
</dbReference>
<dbReference type="InterPro" id="IPR036361">
    <property type="entry name" value="SAP_dom_sf"/>
</dbReference>
<dbReference type="InterPro" id="IPR036322">
    <property type="entry name" value="WD40_repeat_dom_sf"/>
</dbReference>
<feature type="domain" description="SAP" evidence="3">
    <location>
        <begin position="609"/>
        <end position="643"/>
    </location>
</feature>
<dbReference type="SMART" id="SM00320">
    <property type="entry name" value="WD40"/>
    <property type="match status" value="3"/>
</dbReference>
<evidence type="ECO:0000256" key="2">
    <source>
        <dbReference type="SAM" id="MobiDB-lite"/>
    </source>
</evidence>
<feature type="repeat" description="WD" evidence="1">
    <location>
        <begin position="778"/>
        <end position="819"/>
    </location>
</feature>
<feature type="region of interest" description="Disordered" evidence="2">
    <location>
        <begin position="697"/>
        <end position="726"/>
    </location>
</feature>
<evidence type="ECO:0000313" key="4">
    <source>
        <dbReference type="EMBL" id="RMZ52681.1"/>
    </source>
</evidence>
<reference evidence="5" key="1">
    <citation type="journal article" date="2018" name="Algal Res.">
        <title>Characterization of plant carbon substrate utilization by Auxenochlorella protothecoides.</title>
        <authorList>
            <person name="Vogler B.W."/>
            <person name="Starkenburg S.R."/>
            <person name="Sudasinghe N."/>
            <person name="Schambach J.Y."/>
            <person name="Rollin J.A."/>
            <person name="Pattathil S."/>
            <person name="Barry A.N."/>
        </authorList>
    </citation>
    <scope>NUCLEOTIDE SEQUENCE [LARGE SCALE GENOMIC DNA]</scope>
    <source>
        <strain evidence="5">UTEX 25</strain>
    </source>
</reference>
<dbReference type="PANTHER" id="PTHR31591">
    <property type="entry name" value="UPF0613 PROTEIN PB24D3.06C"/>
    <property type="match status" value="1"/>
</dbReference>
<protein>
    <recommendedName>
        <fullName evidence="3">SAP domain-containing protein</fullName>
    </recommendedName>
</protein>
<dbReference type="Gene3D" id="3.40.50.1820">
    <property type="entry name" value="alpha/beta hydrolase"/>
    <property type="match status" value="1"/>
</dbReference>
<proteinExistence type="predicted"/>